<dbReference type="SMART" id="SM00347">
    <property type="entry name" value="HTH_MARR"/>
    <property type="match status" value="1"/>
</dbReference>
<evidence type="ECO:0000313" key="6">
    <source>
        <dbReference type="Proteomes" id="UP000515917"/>
    </source>
</evidence>
<dbReference type="SUPFAM" id="SSF46785">
    <property type="entry name" value="Winged helix' DNA-binding domain"/>
    <property type="match status" value="1"/>
</dbReference>
<dbReference type="EMBL" id="CP025781">
    <property type="protein sequence ID" value="QBC44514.1"/>
    <property type="molecule type" value="Genomic_DNA"/>
</dbReference>
<dbReference type="GO" id="GO:0003677">
    <property type="term" value="F:DNA binding"/>
    <property type="evidence" value="ECO:0007669"/>
    <property type="project" value="UniProtKB-KW"/>
</dbReference>
<reference evidence="5 6" key="1">
    <citation type="submission" date="2018-01" db="EMBL/GenBank/DDBJ databases">
        <title>Genome sequence of Iodobacter sp. strain PCH194 isolated from Indian Trans-Himalaya.</title>
        <authorList>
            <person name="Kumar V."/>
            <person name="Thakur V."/>
            <person name="Kumar S."/>
            <person name="Singh D."/>
        </authorList>
    </citation>
    <scope>NUCLEOTIDE SEQUENCE [LARGE SCALE GENOMIC DNA]</scope>
    <source>
        <strain evidence="5 6">PCH194</strain>
    </source>
</reference>
<sequence length="174" mass="19623">MAGRSRHLICLLVLAPNSPYSVQIKGRSMTPHEAEQLKVLQQLGRSYRTMLGAFELSVGQGLSRWRILNQLHQETLCTQKFLVHQLGMDPGALTRQLKSMEKDLLIHRVNDSQDNRLSNVTLTTQGHAAITQAQPKRSEFLSVILAEFSDEELQAFQGMLNKLERGCEQVGLKE</sequence>
<dbReference type="GO" id="GO:0003700">
    <property type="term" value="F:DNA-binding transcription factor activity"/>
    <property type="evidence" value="ECO:0007669"/>
    <property type="project" value="InterPro"/>
</dbReference>
<dbReference type="InterPro" id="IPR036388">
    <property type="entry name" value="WH-like_DNA-bd_sf"/>
</dbReference>
<dbReference type="InterPro" id="IPR036390">
    <property type="entry name" value="WH_DNA-bd_sf"/>
</dbReference>
<dbReference type="Pfam" id="PF01047">
    <property type="entry name" value="MarR"/>
    <property type="match status" value="1"/>
</dbReference>
<dbReference type="PROSITE" id="PS50995">
    <property type="entry name" value="HTH_MARR_2"/>
    <property type="match status" value="1"/>
</dbReference>
<keyword evidence="6" id="KW-1185">Reference proteome</keyword>
<dbReference type="KEGG" id="ifl:C1H71_13895"/>
<accession>A0A7G3GBK5</accession>
<dbReference type="PANTHER" id="PTHR42756">
    <property type="entry name" value="TRANSCRIPTIONAL REGULATOR, MARR"/>
    <property type="match status" value="1"/>
</dbReference>
<dbReference type="Gene3D" id="1.10.10.10">
    <property type="entry name" value="Winged helix-like DNA-binding domain superfamily/Winged helix DNA-binding domain"/>
    <property type="match status" value="1"/>
</dbReference>
<keyword evidence="2" id="KW-0238">DNA-binding</keyword>
<evidence type="ECO:0000313" key="5">
    <source>
        <dbReference type="EMBL" id="QBC44514.1"/>
    </source>
</evidence>
<gene>
    <name evidence="5" type="ORF">C1H71_13895</name>
</gene>
<evidence type="ECO:0000256" key="1">
    <source>
        <dbReference type="ARBA" id="ARBA00023015"/>
    </source>
</evidence>
<dbReference type="PANTHER" id="PTHR42756:SF1">
    <property type="entry name" value="TRANSCRIPTIONAL REPRESSOR OF EMRAB OPERON"/>
    <property type="match status" value="1"/>
</dbReference>
<dbReference type="AlphaFoldDB" id="A0A7G3GBK5"/>
<evidence type="ECO:0000256" key="3">
    <source>
        <dbReference type="ARBA" id="ARBA00023163"/>
    </source>
</evidence>
<evidence type="ECO:0000259" key="4">
    <source>
        <dbReference type="PROSITE" id="PS50995"/>
    </source>
</evidence>
<organism evidence="5 6">
    <name type="scientific">Iodobacter fluviatilis</name>
    <dbReference type="NCBI Taxonomy" id="537"/>
    <lineage>
        <taxon>Bacteria</taxon>
        <taxon>Pseudomonadati</taxon>
        <taxon>Pseudomonadota</taxon>
        <taxon>Betaproteobacteria</taxon>
        <taxon>Neisseriales</taxon>
        <taxon>Chitinibacteraceae</taxon>
        <taxon>Iodobacter</taxon>
    </lineage>
</organism>
<dbReference type="PRINTS" id="PR00598">
    <property type="entry name" value="HTHMARR"/>
</dbReference>
<dbReference type="Proteomes" id="UP000515917">
    <property type="component" value="Chromosome"/>
</dbReference>
<feature type="domain" description="HTH marR-type" evidence="4">
    <location>
        <begin position="33"/>
        <end position="165"/>
    </location>
</feature>
<name>A0A7G3GBK5_9NEIS</name>
<protein>
    <submittedName>
        <fullName evidence="5">MarR family transcriptional regulator</fullName>
    </submittedName>
</protein>
<proteinExistence type="predicted"/>
<keyword evidence="1" id="KW-0805">Transcription regulation</keyword>
<keyword evidence="3" id="KW-0804">Transcription</keyword>
<dbReference type="InterPro" id="IPR000835">
    <property type="entry name" value="HTH_MarR-typ"/>
</dbReference>
<evidence type="ECO:0000256" key="2">
    <source>
        <dbReference type="ARBA" id="ARBA00023125"/>
    </source>
</evidence>